<feature type="region of interest" description="Disordered" evidence="1">
    <location>
        <begin position="64"/>
        <end position="86"/>
    </location>
</feature>
<accession>A0ABR3U498</accession>
<dbReference type="SUPFAM" id="SSF55729">
    <property type="entry name" value="Acyl-CoA N-acyltransferases (Nat)"/>
    <property type="match status" value="1"/>
</dbReference>
<dbReference type="InterPro" id="IPR016181">
    <property type="entry name" value="Acyl_CoA_acyltransferase"/>
</dbReference>
<evidence type="ECO:0000313" key="4">
    <source>
        <dbReference type="Proteomes" id="UP001521184"/>
    </source>
</evidence>
<dbReference type="PANTHER" id="PTHR20958:SF6">
    <property type="entry name" value="GLYCINE N-ACYLTRANSFERASE-LIKE PROTEIN"/>
    <property type="match status" value="1"/>
</dbReference>
<proteinExistence type="predicted"/>
<sequence length="419" mass="46020">MVGPIAEGVNANPGHSLRPQIHDHTESPEVTLLPHLHHALPYTLPLYRRIQFGHHSQHTRILATVPAQDSPSPSTTTPTNGEPNPKEAREQLHQCFAATYTDRSRRPETESWLYVSWDHPSHPQSTSACTCGHHLLSLLSHIAAGNEDPVVPYPALTPAEEADIWAAVTAADARETAAKYHTHTSASAARYLDDLHAPAMLKVGTMHATGVEWARRLGLLHRDGVGTGFAYRKYVFYDTRRDGGEEEEEEVLVVEKARGKVMGEGEWEGLRWGTLREEDLAVARSRTAIPRTNRTLRTLPSVAVFAAVPSGAGREEGGKQKEMPVAWAVLAVDGSLSSLHVEPEYRGKGLAKAMGRKIFHEGWDAFGDDLNGLAHADVALENAESNGVCKSLGGTDQDWHVYWVRIDLDRVREVVSASP</sequence>
<dbReference type="PANTHER" id="PTHR20958">
    <property type="entry name" value="GLYCINE N-ACYLTRANSFERASE-LIKE PROTEIN"/>
    <property type="match status" value="1"/>
</dbReference>
<feature type="region of interest" description="Disordered" evidence="1">
    <location>
        <begin position="1"/>
        <end position="22"/>
    </location>
</feature>
<organism evidence="3 4">
    <name type="scientific">Diplodia intermedia</name>
    <dbReference type="NCBI Taxonomy" id="856260"/>
    <lineage>
        <taxon>Eukaryota</taxon>
        <taxon>Fungi</taxon>
        <taxon>Dikarya</taxon>
        <taxon>Ascomycota</taxon>
        <taxon>Pezizomycotina</taxon>
        <taxon>Dothideomycetes</taxon>
        <taxon>Dothideomycetes incertae sedis</taxon>
        <taxon>Botryosphaeriales</taxon>
        <taxon>Botryosphaeriaceae</taxon>
        <taxon>Diplodia</taxon>
    </lineage>
</organism>
<feature type="domain" description="GCN5-related N-acetyltransferase Rv2170-like" evidence="2">
    <location>
        <begin position="325"/>
        <end position="404"/>
    </location>
</feature>
<keyword evidence="4" id="KW-1185">Reference proteome</keyword>
<comment type="caution">
    <text evidence="3">The sequence shown here is derived from an EMBL/GenBank/DDBJ whole genome shotgun (WGS) entry which is preliminary data.</text>
</comment>
<reference evidence="3 4" key="1">
    <citation type="journal article" date="2023" name="Plant Dis.">
        <title>First Report of Diplodia intermedia Causing Canker and Dieback Diseases on Apple Trees in Canada.</title>
        <authorList>
            <person name="Ellouze W."/>
            <person name="Ilyukhin E."/>
            <person name="Sulman M."/>
            <person name="Ali S."/>
        </authorList>
    </citation>
    <scope>NUCLEOTIDE SEQUENCE [LARGE SCALE GENOMIC DNA]</scope>
    <source>
        <strain evidence="3 4">M45-28</strain>
    </source>
</reference>
<protein>
    <recommendedName>
        <fullName evidence="2">GCN5-related N-acetyltransferase Rv2170-like domain-containing protein</fullName>
    </recommendedName>
</protein>
<feature type="compositionally biased region" description="Low complexity" evidence="1">
    <location>
        <begin position="70"/>
        <end position="79"/>
    </location>
</feature>
<dbReference type="InterPro" id="IPR013653">
    <property type="entry name" value="GCN5-like_dom"/>
</dbReference>
<dbReference type="InterPro" id="IPR053225">
    <property type="entry name" value="Acyl-CoA_N-acyltransferase"/>
</dbReference>
<dbReference type="EMBL" id="JAKEKT020000002">
    <property type="protein sequence ID" value="KAL1651385.1"/>
    <property type="molecule type" value="Genomic_DNA"/>
</dbReference>
<gene>
    <name evidence="3" type="ORF">SLS58_000725</name>
</gene>
<evidence type="ECO:0000259" key="2">
    <source>
        <dbReference type="Pfam" id="PF08445"/>
    </source>
</evidence>
<name>A0ABR3U498_9PEZI</name>
<evidence type="ECO:0000313" key="3">
    <source>
        <dbReference type="EMBL" id="KAL1651385.1"/>
    </source>
</evidence>
<dbReference type="Proteomes" id="UP001521184">
    <property type="component" value="Unassembled WGS sequence"/>
</dbReference>
<evidence type="ECO:0000256" key="1">
    <source>
        <dbReference type="SAM" id="MobiDB-lite"/>
    </source>
</evidence>
<dbReference type="Pfam" id="PF08445">
    <property type="entry name" value="FR47"/>
    <property type="match status" value="1"/>
</dbReference>
<dbReference type="Gene3D" id="3.40.630.30">
    <property type="match status" value="1"/>
</dbReference>